<dbReference type="PANTHER" id="PTHR46575:SF1">
    <property type="entry name" value="AMYLOID PROTEIN-BINDING PROTEIN 2"/>
    <property type="match status" value="1"/>
</dbReference>
<dbReference type="EMBL" id="BFAA01013469">
    <property type="protein sequence ID" value="GCB79850.1"/>
    <property type="molecule type" value="Genomic_DNA"/>
</dbReference>
<dbReference type="Proteomes" id="UP000288216">
    <property type="component" value="Unassembled WGS sequence"/>
</dbReference>
<name>A0A401Q3D3_SCYTO</name>
<dbReference type="GO" id="GO:1990756">
    <property type="term" value="F:ubiquitin-like ligase-substrate adaptor activity"/>
    <property type="evidence" value="ECO:0007669"/>
    <property type="project" value="TreeGrafter"/>
</dbReference>
<proteinExistence type="predicted"/>
<protein>
    <submittedName>
        <fullName evidence="1">Uncharacterized protein</fullName>
    </submittedName>
</protein>
<sequence length="91" mass="10277">MEFNRLHSVSAWIELWLRSGSPGVRWLWFSLTPFAPLMTALDIRHSVSGGKNIHVATAHEDLAYPYAHQSGKFDIALFHAEHAIDIITQPP</sequence>
<reference evidence="1 2" key="1">
    <citation type="journal article" date="2018" name="Nat. Ecol. Evol.">
        <title>Shark genomes provide insights into elasmobranch evolution and the origin of vertebrates.</title>
        <authorList>
            <person name="Hara Y"/>
            <person name="Yamaguchi K"/>
            <person name="Onimaru K"/>
            <person name="Kadota M"/>
            <person name="Koyanagi M"/>
            <person name="Keeley SD"/>
            <person name="Tatsumi K"/>
            <person name="Tanaka K"/>
            <person name="Motone F"/>
            <person name="Kageyama Y"/>
            <person name="Nozu R"/>
            <person name="Adachi N"/>
            <person name="Nishimura O"/>
            <person name="Nakagawa R"/>
            <person name="Tanegashima C"/>
            <person name="Kiyatake I"/>
            <person name="Matsumoto R"/>
            <person name="Murakumo K"/>
            <person name="Nishida K"/>
            <person name="Terakita A"/>
            <person name="Kuratani S"/>
            <person name="Sato K"/>
            <person name="Hyodo S Kuraku.S."/>
        </authorList>
    </citation>
    <scope>NUCLEOTIDE SEQUENCE [LARGE SCALE GENOMIC DNA]</scope>
</reference>
<accession>A0A401Q3D3</accession>
<dbReference type="AlphaFoldDB" id="A0A401Q3D3"/>
<dbReference type="InterPro" id="IPR042476">
    <property type="entry name" value="APPBP2"/>
</dbReference>
<organism evidence="1 2">
    <name type="scientific">Scyliorhinus torazame</name>
    <name type="common">Cloudy catshark</name>
    <name type="synonym">Catulus torazame</name>
    <dbReference type="NCBI Taxonomy" id="75743"/>
    <lineage>
        <taxon>Eukaryota</taxon>
        <taxon>Metazoa</taxon>
        <taxon>Chordata</taxon>
        <taxon>Craniata</taxon>
        <taxon>Vertebrata</taxon>
        <taxon>Chondrichthyes</taxon>
        <taxon>Elasmobranchii</taxon>
        <taxon>Galeomorphii</taxon>
        <taxon>Galeoidea</taxon>
        <taxon>Carcharhiniformes</taxon>
        <taxon>Scyliorhinidae</taxon>
        <taxon>Scyliorhinus</taxon>
    </lineage>
</organism>
<keyword evidence="2" id="KW-1185">Reference proteome</keyword>
<dbReference type="GO" id="GO:0006886">
    <property type="term" value="P:intracellular protein transport"/>
    <property type="evidence" value="ECO:0007669"/>
    <property type="project" value="InterPro"/>
</dbReference>
<dbReference type="PANTHER" id="PTHR46575">
    <property type="entry name" value="AMYLOID PROTEIN-BINDING PROTEIN 2"/>
    <property type="match status" value="1"/>
</dbReference>
<dbReference type="STRING" id="75743.A0A401Q3D3"/>
<dbReference type="GO" id="GO:0043161">
    <property type="term" value="P:proteasome-mediated ubiquitin-dependent protein catabolic process"/>
    <property type="evidence" value="ECO:0007669"/>
    <property type="project" value="TreeGrafter"/>
</dbReference>
<evidence type="ECO:0000313" key="1">
    <source>
        <dbReference type="EMBL" id="GCB79850.1"/>
    </source>
</evidence>
<comment type="caution">
    <text evidence="1">The sequence shown here is derived from an EMBL/GenBank/DDBJ whole genome shotgun (WGS) entry which is preliminary data.</text>
</comment>
<dbReference type="GO" id="GO:0031462">
    <property type="term" value="C:Cul2-RING ubiquitin ligase complex"/>
    <property type="evidence" value="ECO:0007669"/>
    <property type="project" value="TreeGrafter"/>
</dbReference>
<evidence type="ECO:0000313" key="2">
    <source>
        <dbReference type="Proteomes" id="UP000288216"/>
    </source>
</evidence>
<gene>
    <name evidence="1" type="ORF">scyTo_0018819</name>
</gene>
<dbReference type="OrthoDB" id="7103806at2759"/>